<gene>
    <name evidence="2" type="ORF">ACFORJ_01630</name>
</gene>
<proteinExistence type="predicted"/>
<keyword evidence="1" id="KW-1133">Transmembrane helix</keyword>
<feature type="transmembrane region" description="Helical" evidence="1">
    <location>
        <begin position="44"/>
        <end position="66"/>
    </location>
</feature>
<evidence type="ECO:0000313" key="2">
    <source>
        <dbReference type="EMBL" id="MFC3848869.1"/>
    </source>
</evidence>
<evidence type="ECO:0000256" key="1">
    <source>
        <dbReference type="SAM" id="Phobius"/>
    </source>
</evidence>
<sequence length="67" mass="7113">MTSATHLMIILATTLISVFALAAYAAAHYVLVVDDRTERHAYRLTLSTAVVCLAVQLIADAVALGVI</sequence>
<feature type="transmembrane region" description="Helical" evidence="1">
    <location>
        <begin position="6"/>
        <end position="32"/>
    </location>
</feature>
<dbReference type="Proteomes" id="UP001595751">
    <property type="component" value="Unassembled WGS sequence"/>
</dbReference>
<reference evidence="3" key="1">
    <citation type="journal article" date="2019" name="Int. J. Syst. Evol. Microbiol.">
        <title>The Global Catalogue of Microorganisms (GCM) 10K type strain sequencing project: providing services to taxonomists for standard genome sequencing and annotation.</title>
        <authorList>
            <consortium name="The Broad Institute Genomics Platform"/>
            <consortium name="The Broad Institute Genome Sequencing Center for Infectious Disease"/>
            <person name="Wu L."/>
            <person name="Ma J."/>
        </authorList>
    </citation>
    <scope>NUCLEOTIDE SEQUENCE [LARGE SCALE GENOMIC DNA]</scope>
    <source>
        <strain evidence="3">CCUG 53252</strain>
    </source>
</reference>
<protein>
    <submittedName>
        <fullName evidence="2">Uncharacterized protein</fullName>
    </submittedName>
</protein>
<organism evidence="2 3">
    <name type="scientific">Corynebacterium hansenii</name>
    <dbReference type="NCBI Taxonomy" id="394964"/>
    <lineage>
        <taxon>Bacteria</taxon>
        <taxon>Bacillati</taxon>
        <taxon>Actinomycetota</taxon>
        <taxon>Actinomycetes</taxon>
        <taxon>Mycobacteriales</taxon>
        <taxon>Corynebacteriaceae</taxon>
        <taxon>Corynebacterium</taxon>
    </lineage>
</organism>
<keyword evidence="3" id="KW-1185">Reference proteome</keyword>
<evidence type="ECO:0000313" key="3">
    <source>
        <dbReference type="Proteomes" id="UP001595751"/>
    </source>
</evidence>
<dbReference type="EMBL" id="JBHRZN010000001">
    <property type="protein sequence ID" value="MFC3848869.1"/>
    <property type="molecule type" value="Genomic_DNA"/>
</dbReference>
<comment type="caution">
    <text evidence="2">The sequence shown here is derived from an EMBL/GenBank/DDBJ whole genome shotgun (WGS) entry which is preliminary data.</text>
</comment>
<accession>A0ABV7ZMB2</accession>
<keyword evidence="1" id="KW-0472">Membrane</keyword>
<name>A0ABV7ZMB2_9CORY</name>
<keyword evidence="1" id="KW-0812">Transmembrane</keyword>
<dbReference type="RefSeq" id="WP_290291776.1">
    <property type="nucleotide sequence ID" value="NZ_CP047211.1"/>
</dbReference>